<name>A0ACC2ZSU7_9EURO</name>
<proteinExistence type="predicted"/>
<sequence>MVKPLTFKGEKKHKKRKHHEVASTTTDGNASSSMDPSQDESWTMPEFAGELTGPTLIVLPTVPPTCLASDPNGNVFASPLENMIEGDPKTAEPHSVQQVWIASRVAGMASNEVNFKGSHGGYLSCDQYGILGARREARGREETFVLDMVSDESGRTWYQLRTAATSNTVKSEEYKYIGAILDSGAAKKEADDGRSTKKVSLALRGDVESSSEDTRVLLRMQVRFKPQTQAAKEAARVKEKISRQELESAAGRTLTDEEARRLKRAKRDGSYHEAILDVRAKGKHDKYA</sequence>
<protein>
    <submittedName>
        <fullName evidence="1">Uncharacterized protein</fullName>
    </submittedName>
</protein>
<keyword evidence="2" id="KW-1185">Reference proteome</keyword>
<reference evidence="1" key="1">
    <citation type="submission" date="2022-10" db="EMBL/GenBank/DDBJ databases">
        <title>Culturing micro-colonial fungi from biological soil crusts in the Mojave desert and describing Neophaeococcomyces mojavensis, and introducing the new genera and species Taxawa tesnikishii.</title>
        <authorList>
            <person name="Kurbessoian T."/>
            <person name="Stajich J.E."/>
        </authorList>
    </citation>
    <scope>NUCLEOTIDE SEQUENCE</scope>
    <source>
        <strain evidence="1">JES_112</strain>
    </source>
</reference>
<evidence type="ECO:0000313" key="2">
    <source>
        <dbReference type="Proteomes" id="UP001172386"/>
    </source>
</evidence>
<comment type="caution">
    <text evidence="1">The sequence shown here is derived from an EMBL/GenBank/DDBJ whole genome shotgun (WGS) entry which is preliminary data.</text>
</comment>
<dbReference type="EMBL" id="JAPDRQ010000323">
    <property type="protein sequence ID" value="KAJ9650641.1"/>
    <property type="molecule type" value="Genomic_DNA"/>
</dbReference>
<organism evidence="1 2">
    <name type="scientific">Neophaeococcomyces mojaviensis</name>
    <dbReference type="NCBI Taxonomy" id="3383035"/>
    <lineage>
        <taxon>Eukaryota</taxon>
        <taxon>Fungi</taxon>
        <taxon>Dikarya</taxon>
        <taxon>Ascomycota</taxon>
        <taxon>Pezizomycotina</taxon>
        <taxon>Eurotiomycetes</taxon>
        <taxon>Chaetothyriomycetidae</taxon>
        <taxon>Chaetothyriales</taxon>
        <taxon>Chaetothyriales incertae sedis</taxon>
        <taxon>Neophaeococcomyces</taxon>
    </lineage>
</organism>
<accession>A0ACC2ZSU7</accession>
<dbReference type="Proteomes" id="UP001172386">
    <property type="component" value="Unassembled WGS sequence"/>
</dbReference>
<gene>
    <name evidence="1" type="ORF">H2198_010063</name>
</gene>
<evidence type="ECO:0000313" key="1">
    <source>
        <dbReference type="EMBL" id="KAJ9650641.1"/>
    </source>
</evidence>